<dbReference type="Proteomes" id="UP001564626">
    <property type="component" value="Unassembled WGS sequence"/>
</dbReference>
<proteinExistence type="predicted"/>
<protein>
    <submittedName>
        <fullName evidence="1">Rv3235 family protein</fullName>
    </submittedName>
</protein>
<keyword evidence="2" id="KW-1185">Reference proteome</keyword>
<organism evidence="1 2">
    <name type="scientific">Saccharopolyspora cebuensis</name>
    <dbReference type="NCBI Taxonomy" id="418759"/>
    <lineage>
        <taxon>Bacteria</taxon>
        <taxon>Bacillati</taxon>
        <taxon>Actinomycetota</taxon>
        <taxon>Actinomycetes</taxon>
        <taxon>Pseudonocardiales</taxon>
        <taxon>Pseudonocardiaceae</taxon>
        <taxon>Saccharopolyspora</taxon>
    </lineage>
</organism>
<evidence type="ECO:0000313" key="1">
    <source>
        <dbReference type="EMBL" id="MEY8042015.1"/>
    </source>
</evidence>
<reference evidence="1 2" key="1">
    <citation type="submission" date="2024-08" db="EMBL/GenBank/DDBJ databases">
        <title>Genome mining of Saccharopolyspora cebuensis PGLac3 from Nigerian medicinal plant.</title>
        <authorList>
            <person name="Ezeobiora C.E."/>
            <person name="Igbokwe N.H."/>
            <person name="Amin D.H."/>
            <person name="Mendie U.E."/>
        </authorList>
    </citation>
    <scope>NUCLEOTIDE SEQUENCE [LARGE SCALE GENOMIC DNA]</scope>
    <source>
        <strain evidence="1 2">PGLac3</strain>
    </source>
</reference>
<dbReference type="Pfam" id="PF20060">
    <property type="entry name" value="DUF6459"/>
    <property type="match status" value="1"/>
</dbReference>
<evidence type="ECO:0000313" key="2">
    <source>
        <dbReference type="Proteomes" id="UP001564626"/>
    </source>
</evidence>
<dbReference type="RefSeq" id="WP_345358658.1">
    <property type="nucleotide sequence ID" value="NZ_BAABII010000003.1"/>
</dbReference>
<name>A0ABV4CLP6_9PSEU</name>
<sequence>MTTAMREAEPQRDLTAAGRTAYALAHHLGEQIFAVLNGKASWRAIEGCSPGAVRRLLHGARPPHEQGPGYRLRSVHACVVSDRLVEACVIVGSLSRARALVLRVEKEHNRWRCTLLAPV</sequence>
<accession>A0ABV4CLP6</accession>
<dbReference type="EMBL" id="JBGEHV010000047">
    <property type="protein sequence ID" value="MEY8042015.1"/>
    <property type="molecule type" value="Genomic_DNA"/>
</dbReference>
<comment type="caution">
    <text evidence="1">The sequence shown here is derived from an EMBL/GenBank/DDBJ whole genome shotgun (WGS) entry which is preliminary data.</text>
</comment>
<dbReference type="InterPro" id="IPR045596">
    <property type="entry name" value="DUF6459"/>
</dbReference>
<gene>
    <name evidence="1" type="ORF">AB8O55_21595</name>
</gene>